<dbReference type="EMBL" id="MU003526">
    <property type="protein sequence ID" value="KAF2466156.1"/>
    <property type="molecule type" value="Genomic_DNA"/>
</dbReference>
<keyword evidence="1" id="KW-0378">Hydrolase</keyword>
<protein>
    <submittedName>
        <fullName evidence="1">Metallo-dependent hydrolase</fullName>
    </submittedName>
</protein>
<evidence type="ECO:0000313" key="2">
    <source>
        <dbReference type="Proteomes" id="UP000799755"/>
    </source>
</evidence>
<dbReference type="Proteomes" id="UP000799755">
    <property type="component" value="Unassembled WGS sequence"/>
</dbReference>
<organism evidence="1 2">
    <name type="scientific">Lindgomyces ingoldianus</name>
    <dbReference type="NCBI Taxonomy" id="673940"/>
    <lineage>
        <taxon>Eukaryota</taxon>
        <taxon>Fungi</taxon>
        <taxon>Dikarya</taxon>
        <taxon>Ascomycota</taxon>
        <taxon>Pezizomycotina</taxon>
        <taxon>Dothideomycetes</taxon>
        <taxon>Pleosporomycetidae</taxon>
        <taxon>Pleosporales</taxon>
        <taxon>Lindgomycetaceae</taxon>
        <taxon>Lindgomyces</taxon>
    </lineage>
</organism>
<sequence length="282" mass="31723">MPKIEISFMLTSPVECRNDIWEQRRAQDPTLELEDPLIAIPPGTFFPLFSSYIYRLCNSFATIEYTDGVVYLELRTTPKAVPERNITKGDYIKTILSLIKTHNEPESSSMQAHLISIDRRNTSAEAEEVVNLAPKYRSDGVIGIDLSKAAGLKMTLHFAETQVSATDQELRALLSWQPDRLVHVIHAQDESQEVIKKRNIGLDLCLSCNAHAELITGGYPNHHFGMWRHSDVPVVLCTDDVGVFSSPLSYQYSLAATHFGFDRKQLKELCERAIDSIFAGPD</sequence>
<proteinExistence type="predicted"/>
<gene>
    <name evidence="1" type="ORF">BDR25DRAFT_336676</name>
</gene>
<evidence type="ECO:0000313" key="1">
    <source>
        <dbReference type="EMBL" id="KAF2466156.1"/>
    </source>
</evidence>
<keyword evidence="2" id="KW-1185">Reference proteome</keyword>
<reference evidence="1" key="1">
    <citation type="journal article" date="2020" name="Stud. Mycol.">
        <title>101 Dothideomycetes genomes: a test case for predicting lifestyles and emergence of pathogens.</title>
        <authorList>
            <person name="Haridas S."/>
            <person name="Albert R."/>
            <person name="Binder M."/>
            <person name="Bloem J."/>
            <person name="Labutti K."/>
            <person name="Salamov A."/>
            <person name="Andreopoulos B."/>
            <person name="Baker S."/>
            <person name="Barry K."/>
            <person name="Bills G."/>
            <person name="Bluhm B."/>
            <person name="Cannon C."/>
            <person name="Castanera R."/>
            <person name="Culley D."/>
            <person name="Daum C."/>
            <person name="Ezra D."/>
            <person name="Gonzalez J."/>
            <person name="Henrissat B."/>
            <person name="Kuo A."/>
            <person name="Liang C."/>
            <person name="Lipzen A."/>
            <person name="Lutzoni F."/>
            <person name="Magnuson J."/>
            <person name="Mondo S."/>
            <person name="Nolan M."/>
            <person name="Ohm R."/>
            <person name="Pangilinan J."/>
            <person name="Park H.-J."/>
            <person name="Ramirez L."/>
            <person name="Alfaro M."/>
            <person name="Sun H."/>
            <person name="Tritt A."/>
            <person name="Yoshinaga Y."/>
            <person name="Zwiers L.-H."/>
            <person name="Turgeon B."/>
            <person name="Goodwin S."/>
            <person name="Spatafora J."/>
            <person name="Crous P."/>
            <person name="Grigoriev I."/>
        </authorList>
    </citation>
    <scope>NUCLEOTIDE SEQUENCE</scope>
    <source>
        <strain evidence="1">ATCC 200398</strain>
    </source>
</reference>
<accession>A0ACB6QGV2</accession>
<comment type="caution">
    <text evidence="1">The sequence shown here is derived from an EMBL/GenBank/DDBJ whole genome shotgun (WGS) entry which is preliminary data.</text>
</comment>
<name>A0ACB6QGV2_9PLEO</name>